<keyword evidence="1" id="KW-0805">Transcription regulation</keyword>
<proteinExistence type="predicted"/>
<evidence type="ECO:0000313" key="6">
    <source>
        <dbReference type="Proteomes" id="UP000609651"/>
    </source>
</evidence>
<evidence type="ECO:0000256" key="2">
    <source>
        <dbReference type="ARBA" id="ARBA00023082"/>
    </source>
</evidence>
<protein>
    <recommendedName>
        <fullName evidence="4">RNA polymerase sigma-70 region 2 domain-containing protein</fullName>
    </recommendedName>
</protein>
<accession>A0ABX1VEX8</accession>
<evidence type="ECO:0000256" key="1">
    <source>
        <dbReference type="ARBA" id="ARBA00023015"/>
    </source>
</evidence>
<gene>
    <name evidence="5" type="ORF">LzC2_24260</name>
</gene>
<dbReference type="SUPFAM" id="SSF88946">
    <property type="entry name" value="Sigma2 domain of RNA polymerase sigma factors"/>
    <property type="match status" value="1"/>
</dbReference>
<dbReference type="Proteomes" id="UP000609651">
    <property type="component" value="Unassembled WGS sequence"/>
</dbReference>
<keyword evidence="2" id="KW-0731">Sigma factor</keyword>
<keyword evidence="6" id="KW-1185">Reference proteome</keyword>
<name>A0ABX1VEX8_9PLAN</name>
<evidence type="ECO:0000313" key="5">
    <source>
        <dbReference type="EMBL" id="NNJ26343.1"/>
    </source>
</evidence>
<dbReference type="InterPro" id="IPR014331">
    <property type="entry name" value="RNA_pol_sigma70_ECF_RHOBA"/>
</dbReference>
<reference evidence="5 6" key="1">
    <citation type="journal article" date="2020" name="Syst. Appl. Microbiol.">
        <title>Alienimonas chondri sp. nov., a novel planctomycete isolated from the biofilm of the red alga Chondrus crispus.</title>
        <authorList>
            <person name="Vitorino I."/>
            <person name="Albuquerque L."/>
            <person name="Wiegand S."/>
            <person name="Kallscheuer N."/>
            <person name="da Costa M.S."/>
            <person name="Lobo-da-Cunha A."/>
            <person name="Jogler C."/>
            <person name="Lage O.M."/>
        </authorList>
    </citation>
    <scope>NUCLEOTIDE SEQUENCE [LARGE SCALE GENOMIC DNA]</scope>
    <source>
        <strain evidence="5 6">LzC2</strain>
    </source>
</reference>
<dbReference type="Gene3D" id="1.10.1740.10">
    <property type="match status" value="1"/>
</dbReference>
<evidence type="ECO:0000256" key="3">
    <source>
        <dbReference type="ARBA" id="ARBA00023163"/>
    </source>
</evidence>
<dbReference type="NCBIfam" id="TIGR02937">
    <property type="entry name" value="sigma70-ECF"/>
    <property type="match status" value="1"/>
</dbReference>
<dbReference type="EMBL" id="WTPX01000074">
    <property type="protein sequence ID" value="NNJ26343.1"/>
    <property type="molecule type" value="Genomic_DNA"/>
</dbReference>
<dbReference type="PANTHER" id="PTHR43133">
    <property type="entry name" value="RNA POLYMERASE ECF-TYPE SIGMA FACTO"/>
    <property type="match status" value="1"/>
</dbReference>
<comment type="caution">
    <text evidence="5">The sequence shown here is derived from an EMBL/GenBank/DDBJ whole genome shotgun (WGS) entry which is preliminary data.</text>
</comment>
<dbReference type="RefSeq" id="WP_171187281.1">
    <property type="nucleotide sequence ID" value="NZ_WTPX01000074.1"/>
</dbReference>
<dbReference type="InterPro" id="IPR014284">
    <property type="entry name" value="RNA_pol_sigma-70_dom"/>
</dbReference>
<dbReference type="PANTHER" id="PTHR43133:SF51">
    <property type="entry name" value="RNA POLYMERASE SIGMA FACTOR"/>
    <property type="match status" value="1"/>
</dbReference>
<organism evidence="5 6">
    <name type="scientific">Alienimonas chondri</name>
    <dbReference type="NCBI Taxonomy" id="2681879"/>
    <lineage>
        <taxon>Bacteria</taxon>
        <taxon>Pseudomonadati</taxon>
        <taxon>Planctomycetota</taxon>
        <taxon>Planctomycetia</taxon>
        <taxon>Planctomycetales</taxon>
        <taxon>Planctomycetaceae</taxon>
        <taxon>Alienimonas</taxon>
    </lineage>
</organism>
<dbReference type="NCBIfam" id="TIGR02989">
    <property type="entry name" value="Sig-70_gvs1"/>
    <property type="match status" value="1"/>
</dbReference>
<keyword evidence="3" id="KW-0804">Transcription</keyword>
<evidence type="ECO:0000259" key="4">
    <source>
        <dbReference type="Pfam" id="PF04542"/>
    </source>
</evidence>
<dbReference type="InterPro" id="IPR007627">
    <property type="entry name" value="RNA_pol_sigma70_r2"/>
</dbReference>
<dbReference type="InterPro" id="IPR013325">
    <property type="entry name" value="RNA_pol_sigma_r2"/>
</dbReference>
<dbReference type="Pfam" id="PF04542">
    <property type="entry name" value="Sigma70_r2"/>
    <property type="match status" value="1"/>
</dbReference>
<dbReference type="InterPro" id="IPR039425">
    <property type="entry name" value="RNA_pol_sigma-70-like"/>
</dbReference>
<sequence>MSSPRPSRDRQYDLFVSLLTHNEPALRRFVRSLLPGGEGLDDVMQNVALECWHKFSDFVADGQDPQTDFRRWAFVVARFKTLSYLRDAKRRRLVFDADVIARLAAAAEAAEDASRDERAAVETCLASMAEESRRLLLSVHSAGDSVARIAAESGEKARRLYARLERLRTDLLSCVENRLAGRASNG</sequence>
<feature type="domain" description="RNA polymerase sigma-70 region 2" evidence="4">
    <location>
        <begin position="18"/>
        <end position="91"/>
    </location>
</feature>